<keyword evidence="3" id="KW-0406">Ion transport</keyword>
<dbReference type="GO" id="GO:0033178">
    <property type="term" value="C:proton-transporting two-sector ATPase complex, catalytic domain"/>
    <property type="evidence" value="ECO:0007669"/>
    <property type="project" value="InterPro"/>
</dbReference>
<dbReference type="PANTHER" id="PTHR45715">
    <property type="entry name" value="ATPASE H+-TRANSPORTING V1 SUBUNIT E1A-RELATED"/>
    <property type="match status" value="1"/>
</dbReference>
<comment type="similarity">
    <text evidence="1">Belongs to the V-ATPase E subunit family.</text>
</comment>
<dbReference type="EMBL" id="CAMPGE010021493">
    <property type="protein sequence ID" value="CAI2379639.1"/>
    <property type="molecule type" value="Genomic_DNA"/>
</dbReference>
<accession>A0AAD2D3H8</accession>
<keyword evidence="2" id="KW-0813">Transport</keyword>
<evidence type="ECO:0008006" key="6">
    <source>
        <dbReference type="Google" id="ProtNLM"/>
    </source>
</evidence>
<dbReference type="Pfam" id="PF01991">
    <property type="entry name" value="vATP-synt_E"/>
    <property type="match status" value="1"/>
</dbReference>
<name>A0AAD2D3H8_EUPCR</name>
<evidence type="ECO:0000256" key="2">
    <source>
        <dbReference type="ARBA" id="ARBA00022448"/>
    </source>
</evidence>
<reference evidence="4" key="1">
    <citation type="submission" date="2023-07" db="EMBL/GenBank/DDBJ databases">
        <authorList>
            <consortium name="AG Swart"/>
            <person name="Singh M."/>
            <person name="Singh A."/>
            <person name="Seah K."/>
            <person name="Emmerich C."/>
        </authorList>
    </citation>
    <scope>NUCLEOTIDE SEQUENCE</scope>
    <source>
        <strain evidence="4">DP1</strain>
    </source>
</reference>
<organism evidence="4 5">
    <name type="scientific">Euplotes crassus</name>
    <dbReference type="NCBI Taxonomy" id="5936"/>
    <lineage>
        <taxon>Eukaryota</taxon>
        <taxon>Sar</taxon>
        <taxon>Alveolata</taxon>
        <taxon>Ciliophora</taxon>
        <taxon>Intramacronucleata</taxon>
        <taxon>Spirotrichea</taxon>
        <taxon>Hypotrichia</taxon>
        <taxon>Euplotida</taxon>
        <taxon>Euplotidae</taxon>
        <taxon>Moneuplotes</taxon>
    </lineage>
</organism>
<protein>
    <recommendedName>
        <fullName evidence="6">Vacuolar ATP synthase subunit E</fullName>
    </recommendedName>
</protein>
<comment type="caution">
    <text evidence="4">The sequence shown here is derived from an EMBL/GenBank/DDBJ whole genome shotgun (WGS) entry which is preliminary data.</text>
</comment>
<dbReference type="InterPro" id="IPR038495">
    <property type="entry name" value="ATPase_E_C"/>
</dbReference>
<evidence type="ECO:0000256" key="1">
    <source>
        <dbReference type="ARBA" id="ARBA00005901"/>
    </source>
</evidence>
<dbReference type="SUPFAM" id="SSF160527">
    <property type="entry name" value="V-type ATPase subunit E-like"/>
    <property type="match status" value="1"/>
</dbReference>
<sequence length="236" mass="27362">MDSQDSGDVLTSMIQFINNHGEEQAEQLKREAEQEFTIECEKIIGNEKDRLDKIFESRLEQEGVEMKIKQSKARNTQRIKKMVERNKWAEEVFKDAQTRLQERMAENTDEYKELLKNLIVQSLIKLMETNVKVMCRQSDEELVTEVLDEAAQTYKDLMKDNVKMLNGAEPPLNIQIDPKKYLPEYNPDNPSASCSGGVKLHARKGRIVISNTLDDRLGLCYQESTPKIRKLLYPSY</sequence>
<dbReference type="AlphaFoldDB" id="A0AAD2D3H8"/>
<evidence type="ECO:0000313" key="5">
    <source>
        <dbReference type="Proteomes" id="UP001295684"/>
    </source>
</evidence>
<evidence type="ECO:0000313" key="4">
    <source>
        <dbReference type="EMBL" id="CAI2379639.1"/>
    </source>
</evidence>
<dbReference type="Gene3D" id="3.30.2320.30">
    <property type="entry name" value="ATP synthase, E subunit, C-terminal"/>
    <property type="match status" value="1"/>
</dbReference>
<dbReference type="Proteomes" id="UP001295684">
    <property type="component" value="Unassembled WGS sequence"/>
</dbReference>
<dbReference type="GO" id="GO:0046961">
    <property type="term" value="F:proton-transporting ATPase activity, rotational mechanism"/>
    <property type="evidence" value="ECO:0007669"/>
    <property type="project" value="InterPro"/>
</dbReference>
<dbReference type="InterPro" id="IPR002842">
    <property type="entry name" value="ATPase_V1_Esu"/>
</dbReference>
<keyword evidence="5" id="KW-1185">Reference proteome</keyword>
<proteinExistence type="inferred from homology"/>
<gene>
    <name evidence="4" type="ORF">ECRASSUSDP1_LOCUS21052</name>
</gene>
<dbReference type="Gene3D" id="6.10.250.1620">
    <property type="match status" value="1"/>
</dbReference>
<evidence type="ECO:0000256" key="3">
    <source>
        <dbReference type="ARBA" id="ARBA00023065"/>
    </source>
</evidence>